<keyword evidence="1" id="KW-0472">Membrane</keyword>
<evidence type="ECO:0000256" key="1">
    <source>
        <dbReference type="SAM" id="Phobius"/>
    </source>
</evidence>
<feature type="transmembrane region" description="Helical" evidence="1">
    <location>
        <begin position="77"/>
        <end position="97"/>
    </location>
</feature>
<keyword evidence="1" id="KW-1133">Transmembrane helix</keyword>
<sequence length="139" mass="17232">MLLIAYKFLEPFLKNIPSPKHSFVEKIWFSIRVIFFFHLTCLGWLIFRGQSLSQIFSMLYSLIFEFNSTRIIFPEYFFLKTVFFSWLLIVVQLYQYRRKDVMVVFRSNFWIRTIFYFTLFLLIILFGDYSEKEFIYFQF</sequence>
<comment type="caution">
    <text evidence="2">The sequence shown here is derived from an EMBL/GenBank/DDBJ whole genome shotgun (WGS) entry which is preliminary data.</text>
</comment>
<dbReference type="AlphaFoldDB" id="A0A2J0KX40"/>
<gene>
    <name evidence="2" type="ORF">COS99_08010</name>
</gene>
<protein>
    <submittedName>
        <fullName evidence="2">Uncharacterized protein</fullName>
    </submittedName>
</protein>
<proteinExistence type="predicted"/>
<evidence type="ECO:0000313" key="2">
    <source>
        <dbReference type="EMBL" id="PIU41000.1"/>
    </source>
</evidence>
<evidence type="ECO:0000313" key="3">
    <source>
        <dbReference type="Proteomes" id="UP000230052"/>
    </source>
</evidence>
<accession>A0A2J0KX40</accession>
<feature type="transmembrane region" description="Helical" evidence="1">
    <location>
        <begin position="27"/>
        <end position="47"/>
    </location>
</feature>
<reference evidence="2 3" key="1">
    <citation type="submission" date="2017-09" db="EMBL/GenBank/DDBJ databases">
        <title>Depth-based differentiation of microbial function through sediment-hosted aquifers and enrichment of novel symbionts in the deep terrestrial subsurface.</title>
        <authorList>
            <person name="Probst A.J."/>
            <person name="Ladd B."/>
            <person name="Jarett J.K."/>
            <person name="Geller-Mcgrath D.E."/>
            <person name="Sieber C.M."/>
            <person name="Emerson J.B."/>
            <person name="Anantharaman K."/>
            <person name="Thomas B.C."/>
            <person name="Malmstrom R."/>
            <person name="Stieglmeier M."/>
            <person name="Klingl A."/>
            <person name="Woyke T."/>
            <person name="Ryan C.M."/>
            <person name="Banfield J.F."/>
        </authorList>
    </citation>
    <scope>NUCLEOTIDE SEQUENCE [LARGE SCALE GENOMIC DNA]</scope>
    <source>
        <strain evidence="2">CG07_land_8_20_14_0_80_42_15</strain>
    </source>
</reference>
<keyword evidence="1" id="KW-0812">Transmembrane</keyword>
<dbReference type="Proteomes" id="UP000230052">
    <property type="component" value="Unassembled WGS sequence"/>
</dbReference>
<organism evidence="2 3">
    <name type="scientific">Candidatus Aquitaenariimonas noxiae</name>
    <dbReference type="NCBI Taxonomy" id="1974741"/>
    <lineage>
        <taxon>Bacteria</taxon>
        <taxon>Pseudomonadati</taxon>
        <taxon>Candidatus Omnitrophota</taxon>
        <taxon>Candidatus Aquitaenariimonas</taxon>
    </lineage>
</organism>
<name>A0A2J0KX40_9BACT</name>
<feature type="transmembrane region" description="Helical" evidence="1">
    <location>
        <begin position="109"/>
        <end position="129"/>
    </location>
</feature>
<dbReference type="EMBL" id="PEWV01000074">
    <property type="protein sequence ID" value="PIU41000.1"/>
    <property type="molecule type" value="Genomic_DNA"/>
</dbReference>